<keyword evidence="7" id="KW-0106">Calcium</keyword>
<comment type="subunit">
    <text evidence="4">Monomer.</text>
</comment>
<dbReference type="InterPro" id="IPR006104">
    <property type="entry name" value="Glyco_hydro_2_N"/>
</dbReference>
<dbReference type="SMART" id="SM01038">
    <property type="entry name" value="Bgal_small_N"/>
    <property type="match status" value="1"/>
</dbReference>
<dbReference type="PRINTS" id="PR00132">
    <property type="entry name" value="GLHYDRLASE2"/>
</dbReference>
<evidence type="ECO:0000256" key="5">
    <source>
        <dbReference type="ARBA" id="ARBA00012756"/>
    </source>
</evidence>
<evidence type="ECO:0000256" key="7">
    <source>
        <dbReference type="ARBA" id="ARBA00022837"/>
    </source>
</evidence>
<dbReference type="PANTHER" id="PTHR46323">
    <property type="entry name" value="BETA-GALACTOSIDASE"/>
    <property type="match status" value="1"/>
</dbReference>
<dbReference type="Gene3D" id="2.70.98.10">
    <property type="match status" value="1"/>
</dbReference>
<dbReference type="SUPFAM" id="SSF51445">
    <property type="entry name" value="(Trans)glycosidases"/>
    <property type="match status" value="1"/>
</dbReference>
<dbReference type="EMBL" id="PYAW01000005">
    <property type="protein sequence ID" value="PSL44832.1"/>
    <property type="molecule type" value="Genomic_DNA"/>
</dbReference>
<dbReference type="AlphaFoldDB" id="A0A2P8HF23"/>
<dbReference type="RefSeq" id="WP_106530267.1">
    <property type="nucleotide sequence ID" value="NZ_PYAW01000005.1"/>
</dbReference>
<dbReference type="SUPFAM" id="SSF74650">
    <property type="entry name" value="Galactose mutarotase-like"/>
    <property type="match status" value="1"/>
</dbReference>
<dbReference type="GO" id="GO:0030246">
    <property type="term" value="F:carbohydrate binding"/>
    <property type="evidence" value="ECO:0007669"/>
    <property type="project" value="InterPro"/>
</dbReference>
<dbReference type="Gene3D" id="2.60.120.260">
    <property type="entry name" value="Galactose-binding domain-like"/>
    <property type="match status" value="1"/>
</dbReference>
<comment type="similarity">
    <text evidence="3">Belongs to the glycosyl hydrolase 2 family.</text>
</comment>
<feature type="domain" description="Beta galactosidase small chain/" evidence="11">
    <location>
        <begin position="773"/>
        <end position="1048"/>
    </location>
</feature>
<gene>
    <name evidence="12" type="ORF">CLV51_105205</name>
</gene>
<comment type="cofactor">
    <cofactor evidence="2">
        <name>Ca(2+)</name>
        <dbReference type="ChEBI" id="CHEBI:29108"/>
    </cofactor>
</comment>
<dbReference type="InterPro" id="IPR036156">
    <property type="entry name" value="Beta-gal/glucu_dom_sf"/>
</dbReference>
<evidence type="ECO:0000256" key="8">
    <source>
        <dbReference type="ARBA" id="ARBA00023295"/>
    </source>
</evidence>
<comment type="catalytic activity">
    <reaction evidence="1">
        <text>Hydrolysis of terminal non-reducing beta-D-galactose residues in beta-D-galactosides.</text>
        <dbReference type="EC" id="3.2.1.23"/>
    </reaction>
</comment>
<evidence type="ECO:0000256" key="2">
    <source>
        <dbReference type="ARBA" id="ARBA00001913"/>
    </source>
</evidence>
<dbReference type="GO" id="GO:0005990">
    <property type="term" value="P:lactose catabolic process"/>
    <property type="evidence" value="ECO:0007669"/>
    <property type="project" value="TreeGrafter"/>
</dbReference>
<dbReference type="InterPro" id="IPR032312">
    <property type="entry name" value="LacZ_4"/>
</dbReference>
<dbReference type="InterPro" id="IPR006101">
    <property type="entry name" value="Glyco_hydro_2"/>
</dbReference>
<dbReference type="PANTHER" id="PTHR46323:SF2">
    <property type="entry name" value="BETA-GALACTOSIDASE"/>
    <property type="match status" value="1"/>
</dbReference>
<dbReference type="Pfam" id="PF02837">
    <property type="entry name" value="Glyco_hydro_2_N"/>
    <property type="match status" value="1"/>
</dbReference>
<evidence type="ECO:0000259" key="11">
    <source>
        <dbReference type="SMART" id="SM01038"/>
    </source>
</evidence>
<organism evidence="12 13">
    <name type="scientific">Chitinophaga niastensis</name>
    <dbReference type="NCBI Taxonomy" id="536980"/>
    <lineage>
        <taxon>Bacteria</taxon>
        <taxon>Pseudomonadati</taxon>
        <taxon>Bacteroidota</taxon>
        <taxon>Chitinophagia</taxon>
        <taxon>Chitinophagales</taxon>
        <taxon>Chitinophagaceae</taxon>
        <taxon>Chitinophaga</taxon>
    </lineage>
</organism>
<dbReference type="InterPro" id="IPR004199">
    <property type="entry name" value="B-gal_small/dom_5"/>
</dbReference>
<keyword evidence="6" id="KW-0378">Hydrolase</keyword>
<feature type="chain" id="PRO_5015104320" description="beta-galactosidase" evidence="10">
    <location>
        <begin position="20"/>
        <end position="1051"/>
    </location>
</feature>
<dbReference type="GO" id="GO:0004565">
    <property type="term" value="F:beta-galactosidase activity"/>
    <property type="evidence" value="ECO:0007669"/>
    <property type="project" value="UniProtKB-EC"/>
</dbReference>
<sequence>MKRKLLLLALIPLCTRGWAQQLPTELQTPEVVSVNRMPMRASSFAYENLSLAAQQEKEKSAYFLSLNGQWKFNWVQDPRKRPADFYKTDFNDAAWDNFKVPANWEVNGYGLPIYVNQPYEFAGRTKVGGDMNPPFDIPVDNNPVGSYRKKINIPQNWDGRQVFIHLGAVKSAFFIWVNGEKVGYSEDSKLAAEFDITKYVKPGENLIALQVYRWSDGSYLECQDMWRISGIEREVFVYSTPKLDVRDFKIISTLDKSYTTGIFKIDMEVDNYRIDKHTNHSKPDTFAVAVELKDAAGKTIFKEETADVKKVLGNYKTSLSFSKEVPAVQTWSAEIPYLYTLYITLKDKNGNILEVIPQRVGFRAVEIIDRNFLVNGKRVFLKGVNRHEHSATQGHTLTHEDMRKDMEMMKQLNVNAVRHSHYPPDPYWMQLCDEYGLYVIDEANIESHGRYYDLAYTFANDKQWRVPHLERILRMYERDKNHAAVVTWSLGNEAGNGANFYEAYDWLKAHDTRPVQYERAEHDYNTDMIVPQYPDPNWLVKYSKRNPDRPLIMSEYAHIMGNSLGNFQEYWTAIENNPYLQGGFIWEWIDQGIDTVKNGKRILAYGGDFPLSGPVNEDFSDNNFCVKGVVTAHRGLTPMAVEVKKVYQHIKTLYKGDNAITVSNGYFFRDLANYQLNWEVLEDGKVVEKGTIKDLKVAPQQSVSISLPLKTRPKNGKEYFLNIRYALKQNEPFLPAGFEIASEQFIWRNEGIAVTNNTSNDELSVAATPGNAVISGRNFHVSFDLKQGVLSSYVLQGEQLLEGTVQPAFWRAPTDNDIGAGFNHSLRKWRNAYAAGKLLNASVDKTDNGYKVVLKKELLNGEAIATQTFTVYGDGAIKVDNQLTVVNGKYPLLLRVGNDLQLNKQLNQIQYYGRGPWENYWDRKTASFIGIYNQAADSQYFPYARPQESGNKSDVRWVNMTNKKGKGLRFEYADSLLNFSALPYSLDDLDPEADKKQYHSGELVPRNEIYLHIDLQQSGVQGIDSWGSMPLKEYRIPYSNQHYSYWIKPLK</sequence>
<dbReference type="SUPFAM" id="SSF49785">
    <property type="entry name" value="Galactose-binding domain-like"/>
    <property type="match status" value="1"/>
</dbReference>
<keyword evidence="10" id="KW-0732">Signal</keyword>
<dbReference type="InterPro" id="IPR050347">
    <property type="entry name" value="Bact_Beta-galactosidase"/>
</dbReference>
<dbReference type="Proteomes" id="UP000240971">
    <property type="component" value="Unassembled WGS sequence"/>
</dbReference>
<protein>
    <recommendedName>
        <fullName evidence="5">beta-galactosidase</fullName>
        <ecNumber evidence="5">3.2.1.23</ecNumber>
    </recommendedName>
    <alternativeName>
        <fullName evidence="9">Lactase</fullName>
    </alternativeName>
</protein>
<dbReference type="InterPro" id="IPR006102">
    <property type="entry name" value="Ig-like_GH2"/>
</dbReference>
<evidence type="ECO:0000256" key="3">
    <source>
        <dbReference type="ARBA" id="ARBA00007401"/>
    </source>
</evidence>
<name>A0A2P8HF23_CHINA</name>
<dbReference type="Gene3D" id="2.60.40.10">
    <property type="entry name" value="Immunoglobulins"/>
    <property type="match status" value="2"/>
</dbReference>
<evidence type="ECO:0000256" key="6">
    <source>
        <dbReference type="ARBA" id="ARBA00022801"/>
    </source>
</evidence>
<evidence type="ECO:0000313" key="13">
    <source>
        <dbReference type="Proteomes" id="UP000240971"/>
    </source>
</evidence>
<reference evidence="12 13" key="1">
    <citation type="submission" date="2018-03" db="EMBL/GenBank/DDBJ databases">
        <title>Genomic Encyclopedia of Archaeal and Bacterial Type Strains, Phase II (KMG-II): from individual species to whole genera.</title>
        <authorList>
            <person name="Goeker M."/>
        </authorList>
    </citation>
    <scope>NUCLEOTIDE SEQUENCE [LARGE SCALE GENOMIC DNA]</scope>
    <source>
        <strain evidence="12 13">DSM 24859</strain>
    </source>
</reference>
<dbReference type="Pfam" id="PF02836">
    <property type="entry name" value="Glyco_hydro_2_C"/>
    <property type="match status" value="1"/>
</dbReference>
<dbReference type="InterPro" id="IPR008979">
    <property type="entry name" value="Galactose-bd-like_sf"/>
</dbReference>
<dbReference type="InterPro" id="IPR011013">
    <property type="entry name" value="Gal_mutarotase_sf_dom"/>
</dbReference>
<dbReference type="OrthoDB" id="9801077at2"/>
<dbReference type="Pfam" id="PF16353">
    <property type="entry name" value="LacZ_4"/>
    <property type="match status" value="1"/>
</dbReference>
<dbReference type="Gene3D" id="3.20.20.80">
    <property type="entry name" value="Glycosidases"/>
    <property type="match status" value="1"/>
</dbReference>
<keyword evidence="8" id="KW-0326">Glycosidase</keyword>
<dbReference type="GO" id="GO:0009341">
    <property type="term" value="C:beta-galactosidase complex"/>
    <property type="evidence" value="ECO:0007669"/>
    <property type="project" value="InterPro"/>
</dbReference>
<keyword evidence="13" id="KW-1185">Reference proteome</keyword>
<dbReference type="Pfam" id="PF02929">
    <property type="entry name" value="Bgal_small_N"/>
    <property type="match status" value="1"/>
</dbReference>
<dbReference type="SUPFAM" id="SSF49303">
    <property type="entry name" value="beta-Galactosidase/glucuronidase domain"/>
    <property type="match status" value="2"/>
</dbReference>
<accession>A0A2P8HF23</accession>
<dbReference type="Pfam" id="PF00703">
    <property type="entry name" value="Glyco_hydro_2"/>
    <property type="match status" value="1"/>
</dbReference>
<evidence type="ECO:0000256" key="4">
    <source>
        <dbReference type="ARBA" id="ARBA00011245"/>
    </source>
</evidence>
<comment type="caution">
    <text evidence="12">The sequence shown here is derived from an EMBL/GenBank/DDBJ whole genome shotgun (WGS) entry which is preliminary data.</text>
</comment>
<dbReference type="InterPro" id="IPR014718">
    <property type="entry name" value="GH-type_carb-bd"/>
</dbReference>
<evidence type="ECO:0000256" key="9">
    <source>
        <dbReference type="ARBA" id="ARBA00032230"/>
    </source>
</evidence>
<dbReference type="EC" id="3.2.1.23" evidence="5"/>
<dbReference type="InterPro" id="IPR006103">
    <property type="entry name" value="Glyco_hydro_2_cat"/>
</dbReference>
<feature type="signal peptide" evidence="10">
    <location>
        <begin position="1"/>
        <end position="19"/>
    </location>
</feature>
<evidence type="ECO:0000256" key="1">
    <source>
        <dbReference type="ARBA" id="ARBA00001412"/>
    </source>
</evidence>
<proteinExistence type="inferred from homology"/>
<dbReference type="InterPro" id="IPR013783">
    <property type="entry name" value="Ig-like_fold"/>
</dbReference>
<dbReference type="InterPro" id="IPR017853">
    <property type="entry name" value="GH"/>
</dbReference>
<evidence type="ECO:0000256" key="10">
    <source>
        <dbReference type="SAM" id="SignalP"/>
    </source>
</evidence>
<evidence type="ECO:0000313" key="12">
    <source>
        <dbReference type="EMBL" id="PSL44832.1"/>
    </source>
</evidence>